<dbReference type="SMART" id="SM00360">
    <property type="entry name" value="RRM"/>
    <property type="match status" value="1"/>
</dbReference>
<accession>C1E179</accession>
<organism evidence="7 8">
    <name type="scientific">Micromonas commoda (strain RCC299 / NOUM17 / CCMP2709)</name>
    <name type="common">Picoplanktonic green alga</name>
    <dbReference type="NCBI Taxonomy" id="296587"/>
    <lineage>
        <taxon>Eukaryota</taxon>
        <taxon>Viridiplantae</taxon>
        <taxon>Chlorophyta</taxon>
        <taxon>Mamiellophyceae</taxon>
        <taxon>Mamiellales</taxon>
        <taxon>Mamiellaceae</taxon>
        <taxon>Micromonas</taxon>
    </lineage>
</organism>
<dbReference type="OrthoDB" id="410044at2759"/>
<dbReference type="GO" id="GO:0003723">
    <property type="term" value="F:RNA binding"/>
    <property type="evidence" value="ECO:0007669"/>
    <property type="project" value="UniProtKB-UniRule"/>
</dbReference>
<feature type="compositionally biased region" description="Pro residues" evidence="4">
    <location>
        <begin position="402"/>
        <end position="414"/>
    </location>
</feature>
<dbReference type="InterPro" id="IPR003034">
    <property type="entry name" value="SAP_dom"/>
</dbReference>
<evidence type="ECO:0000259" key="6">
    <source>
        <dbReference type="PROSITE" id="PS50800"/>
    </source>
</evidence>
<evidence type="ECO:0000256" key="2">
    <source>
        <dbReference type="ARBA" id="ARBA00022884"/>
    </source>
</evidence>
<dbReference type="EMBL" id="CP001324">
    <property type="protein sequence ID" value="ACO61692.1"/>
    <property type="molecule type" value="Genomic_DNA"/>
</dbReference>
<dbReference type="AlphaFoldDB" id="C1E179"/>
<dbReference type="GeneID" id="8242054"/>
<dbReference type="Gene3D" id="1.10.720.30">
    <property type="entry name" value="SAP domain"/>
    <property type="match status" value="1"/>
</dbReference>
<evidence type="ECO:0000313" key="8">
    <source>
        <dbReference type="Proteomes" id="UP000002009"/>
    </source>
</evidence>
<evidence type="ECO:0000256" key="1">
    <source>
        <dbReference type="ARBA" id="ARBA00022737"/>
    </source>
</evidence>
<dbReference type="PROSITE" id="PS50102">
    <property type="entry name" value="RRM"/>
    <property type="match status" value="1"/>
</dbReference>
<gene>
    <name evidence="7" type="ORF">MICPUN_56775</name>
</gene>
<feature type="compositionally biased region" description="Low complexity" evidence="4">
    <location>
        <begin position="69"/>
        <end position="81"/>
    </location>
</feature>
<protein>
    <submittedName>
        <fullName evidence="7">Uncharacterized protein</fullName>
    </submittedName>
</protein>
<dbReference type="OMA" id="TERAIHF"/>
<feature type="region of interest" description="Disordered" evidence="4">
    <location>
        <begin position="395"/>
        <end position="414"/>
    </location>
</feature>
<evidence type="ECO:0000256" key="4">
    <source>
        <dbReference type="SAM" id="MobiDB-lite"/>
    </source>
</evidence>
<dbReference type="InterPro" id="IPR012677">
    <property type="entry name" value="Nucleotide-bd_a/b_plait_sf"/>
</dbReference>
<keyword evidence="2 3" id="KW-0694">RNA-binding</keyword>
<dbReference type="Pfam" id="PF02037">
    <property type="entry name" value="SAP"/>
    <property type="match status" value="1"/>
</dbReference>
<feature type="compositionally biased region" description="Pro residues" evidence="4">
    <location>
        <begin position="85"/>
        <end position="101"/>
    </location>
</feature>
<dbReference type="PROSITE" id="PS50800">
    <property type="entry name" value="SAP"/>
    <property type="match status" value="1"/>
</dbReference>
<feature type="region of interest" description="Disordered" evidence="4">
    <location>
        <begin position="548"/>
        <end position="588"/>
    </location>
</feature>
<dbReference type="RefSeq" id="XP_002500434.1">
    <property type="nucleotide sequence ID" value="XM_002500388.1"/>
</dbReference>
<dbReference type="Proteomes" id="UP000002009">
    <property type="component" value="Chromosome 3"/>
</dbReference>
<feature type="domain" description="RRM" evidence="5">
    <location>
        <begin position="423"/>
        <end position="508"/>
    </location>
</feature>
<evidence type="ECO:0000259" key="5">
    <source>
        <dbReference type="PROSITE" id="PS50102"/>
    </source>
</evidence>
<dbReference type="PANTHER" id="PTHR24012">
    <property type="entry name" value="RNA BINDING PROTEIN"/>
    <property type="match status" value="1"/>
</dbReference>
<feature type="region of interest" description="Disordered" evidence="4">
    <location>
        <begin position="282"/>
        <end position="305"/>
    </location>
</feature>
<proteinExistence type="predicted"/>
<dbReference type="SMART" id="SM00513">
    <property type="entry name" value="SAP"/>
    <property type="match status" value="1"/>
</dbReference>
<feature type="compositionally biased region" description="Low complexity" evidence="4">
    <location>
        <begin position="548"/>
        <end position="580"/>
    </location>
</feature>
<dbReference type="KEGG" id="mis:MICPUN_56775"/>
<dbReference type="InParanoid" id="C1E179"/>
<dbReference type="SUPFAM" id="SSF68906">
    <property type="entry name" value="SAP domain"/>
    <property type="match status" value="1"/>
</dbReference>
<sequence length="588" mass="62571">MGKIPDTAAARKALKVAEIKALLEEAGLATDGTKPTLLERLEEHVAKTDGDDGAEVAAPAAEPAPAPAAEPEAAAPEAAPEPVRDVPPPPVREVPPPPPAPAVAKDDAKHEEDEEDGGEKWVLVAPAPTPLESLREMCAGCVSVEPLGGGPADGASTMALVEFPAERDALNAVAALAALGHEAEIARRTLWQDDEDDADVTSTIVRVEGVSATIHESIVASVFGTYGTCIAATREEGTDAFAVRMADRRGAETATAALSGVYRFEEGQEFPVRVTWCPCPSKKSGGDRSSAAGEKRKRDEDVANGEGATLSAKQLLAVGLPATTQSGEQVAGWFAAEGGACTLFDKDRRCAILAFPTADAATEALDTHGGTLRPEGNPCPVTLRRIACDLDARPKKRSAVQGPPPGVWPPVPKPGPEYGEPSAKIYIGSIPQEYAEDDVRRIFSTVGEVREVKILRNPGDGRHKGSGFVTFSDIAATERAIHFIDNKYTLIAPAHPLQKPIYMKYAKIGRPSAAPQQPMVYQQPMAYQQPYYPPQQAYGHYPQHPQQAYAQYPQQAYGQYPQQGQAPQGPTHQQQQMWQQGFGGGAQQ</sequence>
<evidence type="ECO:0000313" key="7">
    <source>
        <dbReference type="EMBL" id="ACO61692.1"/>
    </source>
</evidence>
<feature type="compositionally biased region" description="Basic and acidic residues" evidence="4">
    <location>
        <begin position="41"/>
        <end position="50"/>
    </location>
</feature>
<dbReference type="InterPro" id="IPR000504">
    <property type="entry name" value="RRM_dom"/>
</dbReference>
<evidence type="ECO:0000256" key="3">
    <source>
        <dbReference type="PROSITE-ProRule" id="PRU00176"/>
    </source>
</evidence>
<reference evidence="7 8" key="1">
    <citation type="journal article" date="2009" name="Science">
        <title>Green evolution and dynamic adaptations revealed by genomes of the marine picoeukaryotes Micromonas.</title>
        <authorList>
            <person name="Worden A.Z."/>
            <person name="Lee J.H."/>
            <person name="Mock T."/>
            <person name="Rouze P."/>
            <person name="Simmons M.P."/>
            <person name="Aerts A.L."/>
            <person name="Allen A.E."/>
            <person name="Cuvelier M.L."/>
            <person name="Derelle E."/>
            <person name="Everett M.V."/>
            <person name="Foulon E."/>
            <person name="Grimwood J."/>
            <person name="Gundlach H."/>
            <person name="Henrissat B."/>
            <person name="Napoli C."/>
            <person name="McDonald S.M."/>
            <person name="Parker M.S."/>
            <person name="Rombauts S."/>
            <person name="Salamov A."/>
            <person name="Von Dassow P."/>
            <person name="Badger J.H."/>
            <person name="Coutinho P.M."/>
            <person name="Demir E."/>
            <person name="Dubchak I."/>
            <person name="Gentemann C."/>
            <person name="Eikrem W."/>
            <person name="Gready J.E."/>
            <person name="John U."/>
            <person name="Lanier W."/>
            <person name="Lindquist E.A."/>
            <person name="Lucas S."/>
            <person name="Mayer K.F."/>
            <person name="Moreau H."/>
            <person name="Not F."/>
            <person name="Otillar R."/>
            <person name="Panaud O."/>
            <person name="Pangilinan J."/>
            <person name="Paulsen I."/>
            <person name="Piegu B."/>
            <person name="Poliakov A."/>
            <person name="Robbens S."/>
            <person name="Schmutz J."/>
            <person name="Toulza E."/>
            <person name="Wyss T."/>
            <person name="Zelensky A."/>
            <person name="Zhou K."/>
            <person name="Armbrust E.V."/>
            <person name="Bhattacharya D."/>
            <person name="Goodenough U.W."/>
            <person name="Van de Peer Y."/>
            <person name="Grigoriev I.V."/>
        </authorList>
    </citation>
    <scope>NUCLEOTIDE SEQUENCE [LARGE SCALE GENOMIC DNA]</scope>
    <source>
        <strain evidence="8">RCC299 / NOUM17</strain>
    </source>
</reference>
<dbReference type="SUPFAM" id="SSF54928">
    <property type="entry name" value="RNA-binding domain, RBD"/>
    <property type="match status" value="1"/>
</dbReference>
<keyword evidence="8" id="KW-1185">Reference proteome</keyword>
<name>C1E179_MICCC</name>
<feature type="domain" description="SAP" evidence="6">
    <location>
        <begin position="11"/>
        <end position="45"/>
    </location>
</feature>
<dbReference type="Pfam" id="PF00076">
    <property type="entry name" value="RRM_1"/>
    <property type="match status" value="1"/>
</dbReference>
<feature type="region of interest" description="Disordered" evidence="4">
    <location>
        <begin position="41"/>
        <end position="122"/>
    </location>
</feature>
<dbReference type="InterPro" id="IPR036361">
    <property type="entry name" value="SAP_dom_sf"/>
</dbReference>
<keyword evidence="1" id="KW-0677">Repeat</keyword>
<dbReference type="InterPro" id="IPR035979">
    <property type="entry name" value="RBD_domain_sf"/>
</dbReference>
<dbReference type="Gene3D" id="3.30.70.330">
    <property type="match status" value="1"/>
</dbReference>